<keyword evidence="1" id="KW-1133">Transmembrane helix</keyword>
<reference evidence="2" key="1">
    <citation type="journal article" date="2020" name="Insect Sci.">
        <title>Whole-genome single nucleotide polymorphism and mating compatibility studies reveal the presence of distinct species in sub-Saharan Africa Bemisia tabaci whiteflies.</title>
        <authorList>
            <person name="Mugerwa H."/>
            <person name="Wang H.L."/>
            <person name="Sseruwagi P."/>
            <person name="Seal S."/>
            <person name="Colvin J."/>
        </authorList>
    </citation>
    <scope>NUCLEOTIDE SEQUENCE</scope>
    <source>
        <strain evidence="2">SSA1-SG3</strain>
    </source>
</reference>
<keyword evidence="1" id="KW-0472">Membrane</keyword>
<evidence type="ECO:0000313" key="2">
    <source>
        <dbReference type="EMBL" id="QPB46173.1"/>
    </source>
</evidence>
<evidence type="ECO:0000313" key="3">
    <source>
        <dbReference type="EMBL" id="QPB46199.1"/>
    </source>
</evidence>
<keyword evidence="2" id="KW-0496">Mitochondrion</keyword>
<evidence type="ECO:0000256" key="1">
    <source>
        <dbReference type="SAM" id="Phobius"/>
    </source>
</evidence>
<gene>
    <name evidence="2" type="primary">nad4l</name>
</gene>
<sequence>MKIVKMSEMIMPITLMFMIYLISKVHIINSLIIIEYISVMVIVSMMTFIKIMSLENHNMLYFMILLITESVLGLSILISMIRTHGNDFLKCSAVLKL</sequence>
<proteinExistence type="predicted"/>
<organism evidence="2">
    <name type="scientific">Bemisia tabaci</name>
    <name type="common">Sweetpotato whitefly</name>
    <name type="synonym">Aleurodes tabaci</name>
    <dbReference type="NCBI Taxonomy" id="7038"/>
    <lineage>
        <taxon>Eukaryota</taxon>
        <taxon>Metazoa</taxon>
        <taxon>Ecdysozoa</taxon>
        <taxon>Arthropoda</taxon>
        <taxon>Hexapoda</taxon>
        <taxon>Insecta</taxon>
        <taxon>Pterygota</taxon>
        <taxon>Neoptera</taxon>
        <taxon>Paraneoptera</taxon>
        <taxon>Hemiptera</taxon>
        <taxon>Sternorrhyncha</taxon>
        <taxon>Aleyrodoidea</taxon>
        <taxon>Aleyrodidae</taxon>
        <taxon>Aleyrodinae</taxon>
        <taxon>Bemisia</taxon>
    </lineage>
</organism>
<reference evidence="3" key="2">
    <citation type="submission" date="2020-08" db="EMBL/GenBank/DDBJ databases">
        <title>Genetic species recognization based on mitochondrial genomes do not support biological species concept in cassava sub-Saharan Africa Bemisia tabaci whiteflies.</title>
        <authorList>
            <person name="Wang H."/>
        </authorList>
    </citation>
    <scope>NUCLEOTIDE SEQUENCE</scope>
    <source>
        <strain evidence="3">SSA1-SG1</strain>
    </source>
</reference>
<keyword evidence="1" id="KW-0812">Transmembrane</keyword>
<feature type="transmembrane region" description="Helical" evidence="1">
    <location>
        <begin position="59"/>
        <end position="81"/>
    </location>
</feature>
<dbReference type="AlphaFoldDB" id="A0A7S7YG30"/>
<name>A0A7S7YG30_BEMTA</name>
<geneLocation type="mitochondrion" evidence="2"/>
<feature type="transmembrane region" description="Helical" evidence="1">
    <location>
        <begin position="30"/>
        <end position="53"/>
    </location>
</feature>
<protein>
    <submittedName>
        <fullName evidence="2">NADH dehydrogenase subunit 4L</fullName>
    </submittedName>
</protein>
<dbReference type="EMBL" id="MT872661">
    <property type="protein sequence ID" value="QPB46199.1"/>
    <property type="molecule type" value="Genomic_DNA"/>
</dbReference>
<dbReference type="EMBL" id="MT880240">
    <property type="protein sequence ID" value="QPB46173.1"/>
    <property type="molecule type" value="Genomic_DNA"/>
</dbReference>
<accession>A0A7S7YG30</accession>
<dbReference type="Gene3D" id="1.10.287.3510">
    <property type="match status" value="1"/>
</dbReference>